<evidence type="ECO:0000313" key="2">
    <source>
        <dbReference type="EMBL" id="OSQ40417.1"/>
    </source>
</evidence>
<dbReference type="RefSeq" id="WP_085578573.1">
    <property type="nucleotide sequence ID" value="NZ_JFKA01000001.1"/>
</dbReference>
<dbReference type="OrthoDB" id="7362472at2"/>
<reference evidence="2 3" key="1">
    <citation type="submission" date="2014-03" db="EMBL/GenBank/DDBJ databases">
        <title>The draft genome sequence of Thalassospira mesophila JCM 18969.</title>
        <authorList>
            <person name="Lai Q."/>
            <person name="Shao Z."/>
        </authorList>
    </citation>
    <scope>NUCLEOTIDE SEQUENCE [LARGE SCALE GENOMIC DNA]</scope>
    <source>
        <strain evidence="2 3">JCM 18969</strain>
    </source>
</reference>
<keyword evidence="1" id="KW-0472">Membrane</keyword>
<evidence type="ECO:0008006" key="4">
    <source>
        <dbReference type="Google" id="ProtNLM"/>
    </source>
</evidence>
<keyword evidence="1" id="KW-1133">Transmembrane helix</keyword>
<protein>
    <recommendedName>
        <fullName evidence="4">DUF1269 domain-containing protein</fullName>
    </recommendedName>
</protein>
<feature type="transmembrane region" description="Helical" evidence="1">
    <location>
        <begin position="76"/>
        <end position="97"/>
    </location>
</feature>
<comment type="caution">
    <text evidence="2">The sequence shown here is derived from an EMBL/GenBank/DDBJ whole genome shotgun (WGS) entry which is preliminary data.</text>
</comment>
<dbReference type="Proteomes" id="UP000193391">
    <property type="component" value="Unassembled WGS sequence"/>
</dbReference>
<proteinExistence type="predicted"/>
<keyword evidence="1" id="KW-0812">Transmembrane</keyword>
<dbReference type="AlphaFoldDB" id="A0A1Y2L3M6"/>
<organism evidence="2 3">
    <name type="scientific">Thalassospira mesophila</name>
    <dbReference type="NCBI Taxonomy" id="1293891"/>
    <lineage>
        <taxon>Bacteria</taxon>
        <taxon>Pseudomonadati</taxon>
        <taxon>Pseudomonadota</taxon>
        <taxon>Alphaproteobacteria</taxon>
        <taxon>Rhodospirillales</taxon>
        <taxon>Thalassospiraceae</taxon>
        <taxon>Thalassospira</taxon>
    </lineage>
</organism>
<keyword evidence="3" id="KW-1185">Reference proteome</keyword>
<evidence type="ECO:0000313" key="3">
    <source>
        <dbReference type="Proteomes" id="UP000193391"/>
    </source>
</evidence>
<accession>A0A1Y2L3M6</accession>
<name>A0A1Y2L3M6_9PROT</name>
<dbReference type="EMBL" id="JFKA01000001">
    <property type="protein sequence ID" value="OSQ40417.1"/>
    <property type="molecule type" value="Genomic_DNA"/>
</dbReference>
<sequence length="167" mass="17404">MSEQHTTAQVPELVGLFDTKESFDAAVRALTDAGFAHTDLSALSTHESIDVAGKDGQTWSDVLTAMFGEVKYEVPLVASGAIALFGGAATAALALAIGAGVGTMALTDFIGEVTSTPHTEDFAKALKEGSVALWVRIDPEHVGAEIQAREIFAQNGAKDVHIHKAGE</sequence>
<dbReference type="STRING" id="1293891.TMES_00995"/>
<gene>
    <name evidence="2" type="ORF">TMES_00995</name>
</gene>
<evidence type="ECO:0000256" key="1">
    <source>
        <dbReference type="SAM" id="Phobius"/>
    </source>
</evidence>